<name>A0A382PMJ4_9ZZZZ</name>
<protein>
    <submittedName>
        <fullName evidence="1">Uncharacterized protein</fullName>
    </submittedName>
</protein>
<reference evidence="1" key="1">
    <citation type="submission" date="2018-05" db="EMBL/GenBank/DDBJ databases">
        <authorList>
            <person name="Lanie J.A."/>
            <person name="Ng W.-L."/>
            <person name="Kazmierczak K.M."/>
            <person name="Andrzejewski T.M."/>
            <person name="Davidsen T.M."/>
            <person name="Wayne K.J."/>
            <person name="Tettelin H."/>
            <person name="Glass J.I."/>
            <person name="Rusch D."/>
            <person name="Podicherti R."/>
            <person name="Tsui H.-C.T."/>
            <person name="Winkler M.E."/>
        </authorList>
    </citation>
    <scope>NUCLEOTIDE SEQUENCE</scope>
</reference>
<proteinExistence type="predicted"/>
<feature type="non-terminal residue" evidence="1">
    <location>
        <position position="274"/>
    </location>
</feature>
<accession>A0A382PMJ4</accession>
<gene>
    <name evidence="1" type="ORF">METZ01_LOCUS326066</name>
</gene>
<dbReference type="EMBL" id="UINC01107666">
    <property type="protein sequence ID" value="SVC73212.1"/>
    <property type="molecule type" value="Genomic_DNA"/>
</dbReference>
<sequence length="274" mass="30454">MSVLVNSGNPLNATLPPSLVSITNLALDLGLSPKKKLFDVDTYIPITYIPANKLFVDKEFQRLVIMSFIKGAKEFDGTMARPLYVFLRPNGEYAVADGQHTTILGILYTTQGGELPLPCQVIEHPKNFTEQQCIDVEAVKFGKLNKNRRNVTKIDQLRANIALKDETALEILEALVDMGVHVENLGDSDGPEVFGYDKLMEAHKTYGLSCVRKSIHLYRKIQKDNRFKWNGIDKPLNGGLIGGLSAVFYLMDGQFIGGAAKKDALNEYLEDYLG</sequence>
<organism evidence="1">
    <name type="scientific">marine metagenome</name>
    <dbReference type="NCBI Taxonomy" id="408172"/>
    <lineage>
        <taxon>unclassified sequences</taxon>
        <taxon>metagenomes</taxon>
        <taxon>ecological metagenomes</taxon>
    </lineage>
</organism>
<evidence type="ECO:0000313" key="1">
    <source>
        <dbReference type="EMBL" id="SVC73212.1"/>
    </source>
</evidence>
<dbReference type="AlphaFoldDB" id="A0A382PMJ4"/>